<evidence type="ECO:0000256" key="1">
    <source>
        <dbReference type="SAM" id="MobiDB-lite"/>
    </source>
</evidence>
<organism evidence="2 3">
    <name type="scientific">Streptomyces mimosae</name>
    <dbReference type="NCBI Taxonomy" id="2586635"/>
    <lineage>
        <taxon>Bacteria</taxon>
        <taxon>Bacillati</taxon>
        <taxon>Actinomycetota</taxon>
        <taxon>Actinomycetes</taxon>
        <taxon>Kitasatosporales</taxon>
        <taxon>Streptomycetaceae</taxon>
        <taxon>Streptomyces</taxon>
    </lineage>
</organism>
<protein>
    <submittedName>
        <fullName evidence="2">Uncharacterized protein</fullName>
    </submittedName>
</protein>
<accession>A0A5N6AAS2</accession>
<dbReference type="EMBL" id="VDLY02000007">
    <property type="protein sequence ID" value="KAB8165924.1"/>
    <property type="molecule type" value="Genomic_DNA"/>
</dbReference>
<evidence type="ECO:0000313" key="2">
    <source>
        <dbReference type="EMBL" id="KAB8165924.1"/>
    </source>
</evidence>
<dbReference type="Proteomes" id="UP000314251">
    <property type="component" value="Unassembled WGS sequence"/>
</dbReference>
<feature type="region of interest" description="Disordered" evidence="1">
    <location>
        <begin position="1"/>
        <end position="35"/>
    </location>
</feature>
<comment type="caution">
    <text evidence="2">The sequence shown here is derived from an EMBL/GenBank/DDBJ whole genome shotgun (WGS) entry which is preliminary data.</text>
</comment>
<gene>
    <name evidence="2" type="ORF">FH607_013200</name>
</gene>
<proteinExistence type="predicted"/>
<evidence type="ECO:0000313" key="3">
    <source>
        <dbReference type="Proteomes" id="UP000314251"/>
    </source>
</evidence>
<sequence length="74" mass="7912">MGEAGCEPGGTRGGGHRCNKKPLVPSGIRGGARRCEPQGVEPGISRRAAKVREFRCAWHRHCSPRPSPVKRAGP</sequence>
<name>A0A5N6AAS2_9ACTN</name>
<keyword evidence="3" id="KW-1185">Reference proteome</keyword>
<reference evidence="2" key="1">
    <citation type="submission" date="2019-10" db="EMBL/GenBank/DDBJ databases">
        <title>Nonomuraea sp. nov., isolated from Phyllanthus amarus.</title>
        <authorList>
            <person name="Klykleung N."/>
            <person name="Tanasupawat S."/>
        </authorList>
    </citation>
    <scope>NUCLEOTIDE SEQUENCE [LARGE SCALE GENOMIC DNA]</scope>
    <source>
        <strain evidence="2">3MP-10</strain>
    </source>
</reference>
<dbReference type="AlphaFoldDB" id="A0A5N6AAS2"/>